<feature type="region of interest" description="Disordered" evidence="1">
    <location>
        <begin position="17"/>
        <end position="45"/>
    </location>
</feature>
<proteinExistence type="predicted"/>
<dbReference type="AlphaFoldDB" id="A0A512DFQ6"/>
<evidence type="ECO:0000313" key="3">
    <source>
        <dbReference type="Proteomes" id="UP000321181"/>
    </source>
</evidence>
<evidence type="ECO:0000313" key="2">
    <source>
        <dbReference type="EMBL" id="GEO35324.1"/>
    </source>
</evidence>
<sequence length="76" mass="8325">MDPMLVLALHHHRAAELQEAARRSERRRAAAASPCGATAPDRSTGIRAAVARRRGDHRAPWRHLRAVRSAPCAPCV</sequence>
<dbReference type="EMBL" id="BJYY01000019">
    <property type="protein sequence ID" value="GEO35324.1"/>
    <property type="molecule type" value="Genomic_DNA"/>
</dbReference>
<name>A0A512DFQ6_9CELL</name>
<evidence type="ECO:0000256" key="1">
    <source>
        <dbReference type="SAM" id="MobiDB-lite"/>
    </source>
</evidence>
<comment type="caution">
    <text evidence="2">The sequence shown here is derived from an EMBL/GenBank/DDBJ whole genome shotgun (WGS) entry which is preliminary data.</text>
</comment>
<reference evidence="2 3" key="1">
    <citation type="submission" date="2019-07" db="EMBL/GenBank/DDBJ databases">
        <title>Whole genome shotgun sequence of Cellulomonas aerilata NBRC 106308.</title>
        <authorList>
            <person name="Hosoyama A."/>
            <person name="Uohara A."/>
            <person name="Ohji S."/>
            <person name="Ichikawa N."/>
        </authorList>
    </citation>
    <scope>NUCLEOTIDE SEQUENCE [LARGE SCALE GENOMIC DNA]</scope>
    <source>
        <strain evidence="2 3">NBRC 106308</strain>
    </source>
</reference>
<dbReference type="Proteomes" id="UP000321181">
    <property type="component" value="Unassembled WGS sequence"/>
</dbReference>
<keyword evidence="3" id="KW-1185">Reference proteome</keyword>
<protein>
    <submittedName>
        <fullName evidence="2">Uncharacterized protein</fullName>
    </submittedName>
</protein>
<organism evidence="2 3">
    <name type="scientific">Cellulomonas aerilata</name>
    <dbReference type="NCBI Taxonomy" id="515326"/>
    <lineage>
        <taxon>Bacteria</taxon>
        <taxon>Bacillati</taxon>
        <taxon>Actinomycetota</taxon>
        <taxon>Actinomycetes</taxon>
        <taxon>Micrococcales</taxon>
        <taxon>Cellulomonadaceae</taxon>
        <taxon>Cellulomonas</taxon>
    </lineage>
</organism>
<accession>A0A512DFQ6</accession>
<gene>
    <name evidence="2" type="ORF">CAE01nite_30490</name>
</gene>